<gene>
    <name evidence="9" type="ORF">FA09DRAFT_298507</name>
</gene>
<dbReference type="PANTHER" id="PTHR24346:SF72">
    <property type="entry name" value="CAMK PROTEIN KINASE"/>
    <property type="match status" value="1"/>
</dbReference>
<accession>A0A316Z738</accession>
<feature type="domain" description="Protein kinase" evidence="8">
    <location>
        <begin position="21"/>
        <end position="347"/>
    </location>
</feature>
<dbReference type="PROSITE" id="PS00108">
    <property type="entry name" value="PROTEIN_KINASE_ST"/>
    <property type="match status" value="1"/>
</dbReference>
<keyword evidence="1 5" id="KW-0547">Nucleotide-binding</keyword>
<dbReference type="SMART" id="SM00220">
    <property type="entry name" value="S_TKc"/>
    <property type="match status" value="1"/>
</dbReference>
<dbReference type="PIRSF" id="PIRSF037993">
    <property type="entry name" value="STPK_Pim-1"/>
    <property type="match status" value="1"/>
</dbReference>
<dbReference type="AlphaFoldDB" id="A0A316Z738"/>
<reference evidence="9 10" key="1">
    <citation type="journal article" date="2018" name="Mol. Biol. Evol.">
        <title>Broad Genomic Sampling Reveals a Smut Pathogenic Ancestry of the Fungal Clade Ustilaginomycotina.</title>
        <authorList>
            <person name="Kijpornyongpan T."/>
            <person name="Mondo S.J."/>
            <person name="Barry K."/>
            <person name="Sandor L."/>
            <person name="Lee J."/>
            <person name="Lipzen A."/>
            <person name="Pangilinan J."/>
            <person name="LaButti K."/>
            <person name="Hainaut M."/>
            <person name="Henrissat B."/>
            <person name="Grigoriev I.V."/>
            <person name="Spatafora J.W."/>
            <person name="Aime M.C."/>
        </authorList>
    </citation>
    <scope>NUCLEOTIDE SEQUENCE [LARGE SCALE GENOMIC DNA]</scope>
    <source>
        <strain evidence="9 10">MCA 4186</strain>
    </source>
</reference>
<evidence type="ECO:0000256" key="6">
    <source>
        <dbReference type="RuleBase" id="RU000304"/>
    </source>
</evidence>
<evidence type="ECO:0000313" key="9">
    <source>
        <dbReference type="EMBL" id="PWN97381.1"/>
    </source>
</evidence>
<dbReference type="InterPro" id="IPR011009">
    <property type="entry name" value="Kinase-like_dom_sf"/>
</dbReference>
<dbReference type="PROSITE" id="PS00107">
    <property type="entry name" value="PROTEIN_KINASE_ATP"/>
    <property type="match status" value="1"/>
</dbReference>
<feature type="binding site" evidence="4">
    <location>
        <position position="104"/>
    </location>
    <ligand>
        <name>ATP</name>
        <dbReference type="ChEBI" id="CHEBI:30616"/>
    </ligand>
</feature>
<dbReference type="Proteomes" id="UP000245946">
    <property type="component" value="Unassembled WGS sequence"/>
</dbReference>
<dbReference type="SUPFAM" id="SSF56112">
    <property type="entry name" value="Protein kinase-like (PK-like)"/>
    <property type="match status" value="2"/>
</dbReference>
<keyword evidence="6" id="KW-0723">Serine/threonine-protein kinase</keyword>
<dbReference type="InterPro" id="IPR017348">
    <property type="entry name" value="PIM1/2/3"/>
</dbReference>
<dbReference type="GeneID" id="37267794"/>
<dbReference type="STRING" id="58919.A0A316Z738"/>
<comment type="similarity">
    <text evidence="6">Belongs to the protein kinase superfamily.</text>
</comment>
<dbReference type="OrthoDB" id="10252171at2759"/>
<evidence type="ECO:0000256" key="5">
    <source>
        <dbReference type="PROSITE-ProRule" id="PRU10141"/>
    </source>
</evidence>
<evidence type="ECO:0000256" key="7">
    <source>
        <dbReference type="SAM" id="MobiDB-lite"/>
    </source>
</evidence>
<feature type="compositionally biased region" description="Polar residues" evidence="7">
    <location>
        <begin position="117"/>
        <end position="133"/>
    </location>
</feature>
<evidence type="ECO:0000256" key="4">
    <source>
        <dbReference type="PIRSR" id="PIRSR037993-2"/>
    </source>
</evidence>
<dbReference type="GO" id="GO:0045719">
    <property type="term" value="P:negative regulation of glycogen biosynthetic process"/>
    <property type="evidence" value="ECO:0007669"/>
    <property type="project" value="TreeGrafter"/>
</dbReference>
<dbReference type="Gene3D" id="1.10.510.10">
    <property type="entry name" value="Transferase(Phosphotransferase) domain 1"/>
    <property type="match status" value="1"/>
</dbReference>
<feature type="compositionally biased region" description="Low complexity" evidence="7">
    <location>
        <begin position="152"/>
        <end position="161"/>
    </location>
</feature>
<dbReference type="GO" id="GO:0035556">
    <property type="term" value="P:intracellular signal transduction"/>
    <property type="evidence" value="ECO:0007669"/>
    <property type="project" value="TreeGrafter"/>
</dbReference>
<organism evidence="9 10">
    <name type="scientific">Tilletiopsis washingtonensis</name>
    <dbReference type="NCBI Taxonomy" id="58919"/>
    <lineage>
        <taxon>Eukaryota</taxon>
        <taxon>Fungi</taxon>
        <taxon>Dikarya</taxon>
        <taxon>Basidiomycota</taxon>
        <taxon>Ustilaginomycotina</taxon>
        <taxon>Exobasidiomycetes</taxon>
        <taxon>Entylomatales</taxon>
        <taxon>Entylomatales incertae sedis</taxon>
        <taxon>Tilletiopsis</taxon>
    </lineage>
</organism>
<dbReference type="InterPro" id="IPR000719">
    <property type="entry name" value="Prot_kinase_dom"/>
</dbReference>
<dbReference type="GO" id="GO:0005634">
    <property type="term" value="C:nucleus"/>
    <property type="evidence" value="ECO:0007669"/>
    <property type="project" value="TreeGrafter"/>
</dbReference>
<dbReference type="InterPro" id="IPR008271">
    <property type="entry name" value="Ser/Thr_kinase_AS"/>
</dbReference>
<dbReference type="EMBL" id="KZ819295">
    <property type="protein sequence ID" value="PWN97381.1"/>
    <property type="molecule type" value="Genomic_DNA"/>
</dbReference>
<feature type="binding site" evidence="4 5">
    <location>
        <position position="50"/>
    </location>
    <ligand>
        <name>ATP</name>
        <dbReference type="ChEBI" id="CHEBI:30616"/>
    </ligand>
</feature>
<feature type="binding site" evidence="4">
    <location>
        <position position="181"/>
    </location>
    <ligand>
        <name>ATP</name>
        <dbReference type="ChEBI" id="CHEBI:30616"/>
    </ligand>
</feature>
<protein>
    <submittedName>
        <fullName evidence="9">Kinase-like protein</fullName>
    </submittedName>
</protein>
<dbReference type="PROSITE" id="PS50011">
    <property type="entry name" value="PROTEIN_KINASE_DOM"/>
    <property type="match status" value="1"/>
</dbReference>
<evidence type="ECO:0000256" key="1">
    <source>
        <dbReference type="ARBA" id="ARBA00022741"/>
    </source>
</evidence>
<feature type="binding site" evidence="4">
    <location>
        <begin position="27"/>
        <end position="35"/>
    </location>
    <ligand>
        <name>ATP</name>
        <dbReference type="ChEBI" id="CHEBI:30616"/>
    </ligand>
</feature>
<dbReference type="Gene3D" id="3.30.200.20">
    <property type="entry name" value="Phosphorylase Kinase, domain 1"/>
    <property type="match status" value="1"/>
</dbReference>
<dbReference type="RefSeq" id="XP_025597660.1">
    <property type="nucleotide sequence ID" value="XM_025740248.1"/>
</dbReference>
<dbReference type="FunFam" id="3.30.200.20:FF:000314">
    <property type="entry name" value="Serine/threonine protein kinase"/>
    <property type="match status" value="1"/>
</dbReference>
<evidence type="ECO:0000256" key="3">
    <source>
        <dbReference type="PIRSR" id="PIRSR037993-1"/>
    </source>
</evidence>
<keyword evidence="9" id="KW-0808">Transferase</keyword>
<dbReference type="GO" id="GO:0043066">
    <property type="term" value="P:negative regulation of apoptotic process"/>
    <property type="evidence" value="ECO:0007669"/>
    <property type="project" value="InterPro"/>
</dbReference>
<evidence type="ECO:0000259" key="8">
    <source>
        <dbReference type="PROSITE" id="PS50011"/>
    </source>
</evidence>
<dbReference type="FunFam" id="1.10.510.10:FF:000923">
    <property type="entry name" value="Related to serine/threonine-protein kinase"/>
    <property type="match status" value="1"/>
</dbReference>
<keyword evidence="2 4" id="KW-0067">ATP-binding</keyword>
<feature type="active site" description="Proton acceptor" evidence="3">
    <location>
        <position position="220"/>
    </location>
</feature>
<evidence type="ECO:0000313" key="10">
    <source>
        <dbReference type="Proteomes" id="UP000245946"/>
    </source>
</evidence>
<dbReference type="PANTHER" id="PTHR24346">
    <property type="entry name" value="MAP/MICROTUBULE AFFINITY-REGULATING KINASE"/>
    <property type="match status" value="1"/>
</dbReference>
<dbReference type="GO" id="GO:0005829">
    <property type="term" value="C:cytosol"/>
    <property type="evidence" value="ECO:0007669"/>
    <property type="project" value="TreeGrafter"/>
</dbReference>
<evidence type="ECO:0000256" key="2">
    <source>
        <dbReference type="ARBA" id="ARBA00022840"/>
    </source>
</evidence>
<sequence>MTVSAKHLAHRTLHPGFAAAYTFGDELGSGGFGFVVSATRNADGLPVAVKFIWKDKVPTHGWVRDPTLGVVPMEAFVLKVVDHPGVVKFVDLFDDDEFFYLVMELHGTPWKAPGSDDTPTPKANATPKASSQLAAPAGMPTLTPAPADTLMESASSLSEPAAPKPTAALRPAPMERRSSCDLFECIEQHSRLPEDKARWVFAQVVEAVFHLDRLGITHRDIKDENCVVDADFNVKLIDFGSAVISDPRKPSPYFNRFFGTMTFASSEILQGKPYRAPHAEVWSLGVLLSILLSGECPFADPTAAIRGKISKPKGAWTNDALNLLRGCLEVDPDRRATIAQVRDHPWVHSAWQQRGRVRPL</sequence>
<keyword evidence="10" id="KW-1185">Reference proteome</keyword>
<keyword evidence="9" id="KW-0418">Kinase</keyword>
<dbReference type="InterPro" id="IPR017441">
    <property type="entry name" value="Protein_kinase_ATP_BS"/>
</dbReference>
<feature type="region of interest" description="Disordered" evidence="7">
    <location>
        <begin position="110"/>
        <end position="173"/>
    </location>
</feature>
<proteinExistence type="inferred from homology"/>
<name>A0A316Z738_9BASI</name>
<dbReference type="Pfam" id="PF00069">
    <property type="entry name" value="Pkinase"/>
    <property type="match status" value="2"/>
</dbReference>
<dbReference type="GO" id="GO:0005524">
    <property type="term" value="F:ATP binding"/>
    <property type="evidence" value="ECO:0007669"/>
    <property type="project" value="UniProtKB-UniRule"/>
</dbReference>
<dbReference type="GO" id="GO:0004674">
    <property type="term" value="F:protein serine/threonine kinase activity"/>
    <property type="evidence" value="ECO:0007669"/>
    <property type="project" value="UniProtKB-KW"/>
</dbReference>